<comment type="caution">
    <text evidence="1">The sequence shown here is derived from an EMBL/GenBank/DDBJ whole genome shotgun (WGS) entry which is preliminary data.</text>
</comment>
<evidence type="ECO:0000313" key="1">
    <source>
        <dbReference type="EMBL" id="MEQ2184057.1"/>
    </source>
</evidence>
<protein>
    <submittedName>
        <fullName evidence="1">Uncharacterized protein</fullName>
    </submittedName>
</protein>
<dbReference type="Proteomes" id="UP001476798">
    <property type="component" value="Unassembled WGS sequence"/>
</dbReference>
<sequence length="218" mass="24463">MMTRSHLCGKVQEWQGASGSGDLWGRLSYCGEDRRSSQQLACGRNNGSHREARMNGKHLYLLNALVLENENLLFLQSRERPGEAISSAAPTFATNCQYAPCRYYSHTQFPETPCEVAVMPPKFFQRVTLEPFWFFEQRECNICSGACGLPELGSNCYSALTEREGKTRPSVFVISEVFAVPYCGPTSEHGEETDVLDICCKTKSDALPKRQKKDPKLC</sequence>
<proteinExistence type="predicted"/>
<evidence type="ECO:0000313" key="2">
    <source>
        <dbReference type="Proteomes" id="UP001476798"/>
    </source>
</evidence>
<gene>
    <name evidence="1" type="ORF">GOODEAATRI_004064</name>
</gene>
<accession>A0ABV0PL63</accession>
<name>A0ABV0PL63_9TELE</name>
<reference evidence="1 2" key="1">
    <citation type="submission" date="2021-06" db="EMBL/GenBank/DDBJ databases">
        <authorList>
            <person name="Palmer J.M."/>
        </authorList>
    </citation>
    <scope>NUCLEOTIDE SEQUENCE [LARGE SCALE GENOMIC DNA]</scope>
    <source>
        <strain evidence="1 2">GA_2019</strain>
        <tissue evidence="1">Muscle</tissue>
    </source>
</reference>
<organism evidence="1 2">
    <name type="scientific">Goodea atripinnis</name>
    <dbReference type="NCBI Taxonomy" id="208336"/>
    <lineage>
        <taxon>Eukaryota</taxon>
        <taxon>Metazoa</taxon>
        <taxon>Chordata</taxon>
        <taxon>Craniata</taxon>
        <taxon>Vertebrata</taxon>
        <taxon>Euteleostomi</taxon>
        <taxon>Actinopterygii</taxon>
        <taxon>Neopterygii</taxon>
        <taxon>Teleostei</taxon>
        <taxon>Neoteleostei</taxon>
        <taxon>Acanthomorphata</taxon>
        <taxon>Ovalentaria</taxon>
        <taxon>Atherinomorphae</taxon>
        <taxon>Cyprinodontiformes</taxon>
        <taxon>Goodeidae</taxon>
        <taxon>Goodea</taxon>
    </lineage>
</organism>
<keyword evidence="2" id="KW-1185">Reference proteome</keyword>
<dbReference type="EMBL" id="JAHRIO010080129">
    <property type="protein sequence ID" value="MEQ2184057.1"/>
    <property type="molecule type" value="Genomic_DNA"/>
</dbReference>